<dbReference type="GO" id="GO:0007157">
    <property type="term" value="P:heterophilic cell-cell adhesion via plasma membrane cell adhesion molecules"/>
    <property type="evidence" value="ECO:0007669"/>
    <property type="project" value="TreeGrafter"/>
</dbReference>
<dbReference type="PANTHER" id="PTHR23277">
    <property type="entry name" value="NECTIN-RELATED"/>
    <property type="match status" value="1"/>
</dbReference>
<dbReference type="Proteomes" id="UP000694397">
    <property type="component" value="Chromosome 18"/>
</dbReference>
<feature type="chain" id="PRO_5034830368" description="Ig-like domain-containing protein" evidence="8">
    <location>
        <begin position="26"/>
        <end position="219"/>
    </location>
</feature>
<organism evidence="10 11">
    <name type="scientific">Scleropages formosus</name>
    <name type="common">Asian bonytongue</name>
    <name type="synonym">Osteoglossum formosum</name>
    <dbReference type="NCBI Taxonomy" id="113540"/>
    <lineage>
        <taxon>Eukaryota</taxon>
        <taxon>Metazoa</taxon>
        <taxon>Chordata</taxon>
        <taxon>Craniata</taxon>
        <taxon>Vertebrata</taxon>
        <taxon>Euteleostomi</taxon>
        <taxon>Actinopterygii</taxon>
        <taxon>Neopterygii</taxon>
        <taxon>Teleostei</taxon>
        <taxon>Osteoglossocephala</taxon>
        <taxon>Osteoglossomorpha</taxon>
        <taxon>Osteoglossiformes</taxon>
        <taxon>Osteoglossidae</taxon>
        <taxon>Scleropages</taxon>
    </lineage>
</organism>
<dbReference type="GO" id="GO:0005912">
    <property type="term" value="C:adherens junction"/>
    <property type="evidence" value="ECO:0007669"/>
    <property type="project" value="TreeGrafter"/>
</dbReference>
<evidence type="ECO:0000256" key="7">
    <source>
        <dbReference type="SAM" id="Phobius"/>
    </source>
</evidence>
<dbReference type="InterPro" id="IPR051427">
    <property type="entry name" value="Nectin/Nectin-like"/>
</dbReference>
<dbReference type="AlphaFoldDB" id="A0A8C9RZ52"/>
<keyword evidence="3" id="KW-0677">Repeat</keyword>
<dbReference type="InterPro" id="IPR003599">
    <property type="entry name" value="Ig_sub"/>
</dbReference>
<keyword evidence="11" id="KW-1185">Reference proteome</keyword>
<keyword evidence="7" id="KW-1133">Transmembrane helix</keyword>
<dbReference type="Pfam" id="PF07686">
    <property type="entry name" value="V-set"/>
    <property type="match status" value="1"/>
</dbReference>
<proteinExistence type="predicted"/>
<dbReference type="Gene3D" id="2.60.40.10">
    <property type="entry name" value="Immunoglobulins"/>
    <property type="match status" value="1"/>
</dbReference>
<comment type="subcellular location">
    <subcellularLocation>
        <location evidence="1">Membrane</location>
    </subcellularLocation>
</comment>
<evidence type="ECO:0000256" key="8">
    <source>
        <dbReference type="SAM" id="SignalP"/>
    </source>
</evidence>
<reference evidence="10" key="3">
    <citation type="submission" date="2025-09" db="UniProtKB">
        <authorList>
            <consortium name="Ensembl"/>
        </authorList>
    </citation>
    <scope>IDENTIFICATION</scope>
</reference>
<dbReference type="InterPro" id="IPR007110">
    <property type="entry name" value="Ig-like_dom"/>
</dbReference>
<keyword evidence="2 8" id="KW-0732">Signal</keyword>
<keyword evidence="7" id="KW-0812">Transmembrane</keyword>
<dbReference type="PROSITE" id="PS50835">
    <property type="entry name" value="IG_LIKE"/>
    <property type="match status" value="1"/>
</dbReference>
<dbReference type="Ensembl" id="ENSSFOT00015022702.2">
    <property type="protein sequence ID" value="ENSSFOP00015022455.2"/>
    <property type="gene ID" value="ENSSFOG00015028746.1"/>
</dbReference>
<dbReference type="GO" id="GO:0016020">
    <property type="term" value="C:membrane"/>
    <property type="evidence" value="ECO:0007669"/>
    <property type="project" value="UniProtKB-SubCell"/>
</dbReference>
<keyword evidence="5" id="KW-1015">Disulfide bond</keyword>
<sequence>MEFGLLSLPLPLVLICLTLWTASQSQQIIADPVVATYLRGHVTLHCRLYSKSTLKITQVLWTWESTEKKKEVIVVYNPAHGTHYFNSTFSGRVVYTNQSLGHVSINITGVKLTDKGKFTCQYTTFPSGIMKATTTLIVKGQSARARVTGILVCVLVLISCLPIAVIIMMKNSFCRRILQAANPRPASPSVVYENARDLPGSELSMDCTYTTVSLHLFYN</sequence>
<feature type="domain" description="Ig-like" evidence="9">
    <location>
        <begin position="11"/>
        <end position="137"/>
    </location>
</feature>
<evidence type="ECO:0000313" key="10">
    <source>
        <dbReference type="Ensembl" id="ENSSFOP00015022455.2"/>
    </source>
</evidence>
<evidence type="ECO:0000256" key="6">
    <source>
        <dbReference type="ARBA" id="ARBA00023180"/>
    </source>
</evidence>
<keyword evidence="4 7" id="KW-0472">Membrane</keyword>
<evidence type="ECO:0000256" key="1">
    <source>
        <dbReference type="ARBA" id="ARBA00004370"/>
    </source>
</evidence>
<gene>
    <name evidence="10" type="primary">LOC108922109</name>
</gene>
<reference evidence="10" key="2">
    <citation type="submission" date="2025-08" db="UniProtKB">
        <authorList>
            <consortium name="Ensembl"/>
        </authorList>
    </citation>
    <scope>IDENTIFICATION</scope>
</reference>
<evidence type="ECO:0000259" key="9">
    <source>
        <dbReference type="PROSITE" id="PS50835"/>
    </source>
</evidence>
<evidence type="ECO:0000313" key="11">
    <source>
        <dbReference type="Proteomes" id="UP000694397"/>
    </source>
</evidence>
<keyword evidence="6" id="KW-0325">Glycoprotein</keyword>
<dbReference type="InterPro" id="IPR036179">
    <property type="entry name" value="Ig-like_dom_sf"/>
</dbReference>
<dbReference type="InterPro" id="IPR013783">
    <property type="entry name" value="Ig-like_fold"/>
</dbReference>
<dbReference type="SMART" id="SM00409">
    <property type="entry name" value="IG"/>
    <property type="match status" value="1"/>
</dbReference>
<dbReference type="GeneTree" id="ENSGT00940000165364"/>
<dbReference type="InterPro" id="IPR013106">
    <property type="entry name" value="Ig_V-set"/>
</dbReference>
<dbReference type="SUPFAM" id="SSF48726">
    <property type="entry name" value="Immunoglobulin"/>
    <property type="match status" value="1"/>
</dbReference>
<evidence type="ECO:0000256" key="3">
    <source>
        <dbReference type="ARBA" id="ARBA00022737"/>
    </source>
</evidence>
<reference evidence="10 11" key="1">
    <citation type="submission" date="2019-04" db="EMBL/GenBank/DDBJ databases">
        <authorList>
            <consortium name="Wellcome Sanger Institute Data Sharing"/>
        </authorList>
    </citation>
    <scope>NUCLEOTIDE SEQUENCE [LARGE SCALE GENOMIC DNA]</scope>
</reference>
<dbReference type="PANTHER" id="PTHR23277:SF109">
    <property type="entry name" value="POLIOVIRUS RECEPTOR"/>
    <property type="match status" value="1"/>
</dbReference>
<name>A0A8C9RZ52_SCLFO</name>
<protein>
    <recommendedName>
        <fullName evidence="9">Ig-like domain-containing protein</fullName>
    </recommendedName>
</protein>
<evidence type="ECO:0000256" key="5">
    <source>
        <dbReference type="ARBA" id="ARBA00023157"/>
    </source>
</evidence>
<accession>A0A8C9RZ52</accession>
<dbReference type="GO" id="GO:0007156">
    <property type="term" value="P:homophilic cell adhesion via plasma membrane adhesion molecules"/>
    <property type="evidence" value="ECO:0007669"/>
    <property type="project" value="TreeGrafter"/>
</dbReference>
<evidence type="ECO:0000256" key="2">
    <source>
        <dbReference type="ARBA" id="ARBA00022729"/>
    </source>
</evidence>
<feature type="transmembrane region" description="Helical" evidence="7">
    <location>
        <begin position="147"/>
        <end position="169"/>
    </location>
</feature>
<feature type="signal peptide" evidence="8">
    <location>
        <begin position="1"/>
        <end position="25"/>
    </location>
</feature>
<evidence type="ECO:0000256" key="4">
    <source>
        <dbReference type="ARBA" id="ARBA00023136"/>
    </source>
</evidence>